<dbReference type="NCBIfam" id="TIGR01640">
    <property type="entry name" value="F_box_assoc_1"/>
    <property type="match status" value="1"/>
</dbReference>
<dbReference type="Proteomes" id="UP000222542">
    <property type="component" value="Unassembled WGS sequence"/>
</dbReference>
<dbReference type="InterPro" id="IPR017451">
    <property type="entry name" value="F-box-assoc_interact_dom"/>
</dbReference>
<evidence type="ECO:0000313" key="3">
    <source>
        <dbReference type="Proteomes" id="UP000222542"/>
    </source>
</evidence>
<dbReference type="InterPro" id="IPR036047">
    <property type="entry name" value="F-box-like_dom_sf"/>
</dbReference>
<keyword evidence="3" id="KW-1185">Reference proteome</keyword>
<proteinExistence type="predicted"/>
<dbReference type="PANTHER" id="PTHR31672">
    <property type="entry name" value="BNACNNG10540D PROTEIN"/>
    <property type="match status" value="1"/>
</dbReference>
<dbReference type="Gene3D" id="1.20.1280.50">
    <property type="match status" value="1"/>
</dbReference>
<accession>A0A2G2YB74</accession>
<dbReference type="STRING" id="4072.A0A2G2YB74"/>
<dbReference type="InterPro" id="IPR050796">
    <property type="entry name" value="SCF_F-box_component"/>
</dbReference>
<dbReference type="PROSITE" id="PS50181">
    <property type="entry name" value="FBOX"/>
    <property type="match status" value="1"/>
</dbReference>
<dbReference type="AlphaFoldDB" id="A0A2G2YB74"/>
<dbReference type="SUPFAM" id="SSF81383">
    <property type="entry name" value="F-box domain"/>
    <property type="match status" value="1"/>
</dbReference>
<dbReference type="Gramene" id="PHT66939">
    <property type="protein sequence ID" value="PHT66939"/>
    <property type="gene ID" value="T459_31364"/>
</dbReference>
<name>A0A2G2YB74_CAPAN</name>
<dbReference type="InterPro" id="IPR001810">
    <property type="entry name" value="F-box_dom"/>
</dbReference>
<comment type="caution">
    <text evidence="2">The sequence shown here is derived from an EMBL/GenBank/DDBJ whole genome shotgun (WGS) entry which is preliminary data.</text>
</comment>
<protein>
    <recommendedName>
        <fullName evidence="1">F-box domain-containing protein</fullName>
    </recommendedName>
</protein>
<dbReference type="Pfam" id="PF00646">
    <property type="entry name" value="F-box"/>
    <property type="match status" value="1"/>
</dbReference>
<dbReference type="Pfam" id="PF07734">
    <property type="entry name" value="FBA_1"/>
    <property type="match status" value="1"/>
</dbReference>
<sequence>MKSIISLNPQKKKKMSIFSKVNLPEELLINIFCRLPAKSIGQLRCVSNPLNSLLTNKHFLKNHFTSKIHFQEPEKLMILSNSTSFHTITIKYNNVFSNFVNFQPTPSDHFVEICGSCNGLVLILNNNDSLVLINPLTLDFKKIPSCPFALDPIGSFSMYGFGYDYVNEDYKIVVISRYDHDNEYEPDILDMFMDIYSLKVGSWKRIKSSPYDHAVAELASGVFVNGALHWLASKMPDYASVIGGFVLSDEEFVEVPAPSCLDKSKFVFDKLVVLKGCLCMIDNPEGSRINVWMMKEYGVEESWTKFCVDGIDFYDFLKPLCFVRDDGEVVLNVDGEKLMVYNVQEENSRDLEVDGITDRFDSVGTFVESLVSPADPNLFGIEG</sequence>
<organism evidence="2 3">
    <name type="scientific">Capsicum annuum</name>
    <name type="common">Capsicum pepper</name>
    <dbReference type="NCBI Taxonomy" id="4072"/>
    <lineage>
        <taxon>Eukaryota</taxon>
        <taxon>Viridiplantae</taxon>
        <taxon>Streptophyta</taxon>
        <taxon>Embryophyta</taxon>
        <taxon>Tracheophyta</taxon>
        <taxon>Spermatophyta</taxon>
        <taxon>Magnoliopsida</taxon>
        <taxon>eudicotyledons</taxon>
        <taxon>Gunneridae</taxon>
        <taxon>Pentapetalae</taxon>
        <taxon>asterids</taxon>
        <taxon>lamiids</taxon>
        <taxon>Solanales</taxon>
        <taxon>Solanaceae</taxon>
        <taxon>Solanoideae</taxon>
        <taxon>Capsiceae</taxon>
        <taxon>Capsicum</taxon>
    </lineage>
</organism>
<dbReference type="OMA" id="LWRRLEC"/>
<dbReference type="EMBL" id="AYRZ02000012">
    <property type="protein sequence ID" value="PHT66939.1"/>
    <property type="molecule type" value="Genomic_DNA"/>
</dbReference>
<dbReference type="SMART" id="SM00256">
    <property type="entry name" value="FBOX"/>
    <property type="match status" value="1"/>
</dbReference>
<dbReference type="PANTHER" id="PTHR31672:SF13">
    <property type="entry name" value="F-BOX PROTEIN CPR30-LIKE"/>
    <property type="match status" value="1"/>
</dbReference>
<reference evidence="2 3" key="2">
    <citation type="journal article" date="2017" name="Genome Biol.">
        <title>New reference genome sequences of hot pepper reveal the massive evolution of plant disease-resistance genes by retroduplication.</title>
        <authorList>
            <person name="Kim S."/>
            <person name="Park J."/>
            <person name="Yeom S.I."/>
            <person name="Kim Y.M."/>
            <person name="Seo E."/>
            <person name="Kim K.T."/>
            <person name="Kim M.S."/>
            <person name="Lee J.M."/>
            <person name="Cheong K."/>
            <person name="Shin H.S."/>
            <person name="Kim S.B."/>
            <person name="Han K."/>
            <person name="Lee J."/>
            <person name="Park M."/>
            <person name="Lee H.A."/>
            <person name="Lee H.Y."/>
            <person name="Lee Y."/>
            <person name="Oh S."/>
            <person name="Lee J.H."/>
            <person name="Choi E."/>
            <person name="Choi E."/>
            <person name="Lee S.E."/>
            <person name="Jeon J."/>
            <person name="Kim H."/>
            <person name="Choi G."/>
            <person name="Song H."/>
            <person name="Lee J."/>
            <person name="Lee S.C."/>
            <person name="Kwon J.K."/>
            <person name="Lee H.Y."/>
            <person name="Koo N."/>
            <person name="Hong Y."/>
            <person name="Kim R.W."/>
            <person name="Kang W.H."/>
            <person name="Huh J.H."/>
            <person name="Kang B.C."/>
            <person name="Yang T.J."/>
            <person name="Lee Y.H."/>
            <person name="Bennetzen J.L."/>
            <person name="Choi D."/>
        </authorList>
    </citation>
    <scope>NUCLEOTIDE SEQUENCE [LARGE SCALE GENOMIC DNA]</scope>
    <source>
        <strain evidence="3">cv. CM334</strain>
    </source>
</reference>
<reference evidence="2 3" key="1">
    <citation type="journal article" date="2014" name="Nat. Genet.">
        <title>Genome sequence of the hot pepper provides insights into the evolution of pungency in Capsicum species.</title>
        <authorList>
            <person name="Kim S."/>
            <person name="Park M."/>
            <person name="Yeom S.I."/>
            <person name="Kim Y.M."/>
            <person name="Lee J.M."/>
            <person name="Lee H.A."/>
            <person name="Seo E."/>
            <person name="Choi J."/>
            <person name="Cheong K."/>
            <person name="Kim K.T."/>
            <person name="Jung K."/>
            <person name="Lee G.W."/>
            <person name="Oh S.K."/>
            <person name="Bae C."/>
            <person name="Kim S.B."/>
            <person name="Lee H.Y."/>
            <person name="Kim S.Y."/>
            <person name="Kim M.S."/>
            <person name="Kang B.C."/>
            <person name="Jo Y.D."/>
            <person name="Yang H.B."/>
            <person name="Jeong H.J."/>
            <person name="Kang W.H."/>
            <person name="Kwon J.K."/>
            <person name="Shin C."/>
            <person name="Lim J.Y."/>
            <person name="Park J.H."/>
            <person name="Huh J.H."/>
            <person name="Kim J.S."/>
            <person name="Kim B.D."/>
            <person name="Cohen O."/>
            <person name="Paran I."/>
            <person name="Suh M.C."/>
            <person name="Lee S.B."/>
            <person name="Kim Y.K."/>
            <person name="Shin Y."/>
            <person name="Noh S.J."/>
            <person name="Park J."/>
            <person name="Seo Y.S."/>
            <person name="Kwon S.Y."/>
            <person name="Kim H.A."/>
            <person name="Park J.M."/>
            <person name="Kim H.J."/>
            <person name="Choi S.B."/>
            <person name="Bosland P.W."/>
            <person name="Reeves G."/>
            <person name="Jo S.H."/>
            <person name="Lee B.W."/>
            <person name="Cho H.T."/>
            <person name="Choi H.S."/>
            <person name="Lee M.S."/>
            <person name="Yu Y."/>
            <person name="Do Choi Y."/>
            <person name="Park B.S."/>
            <person name="van Deynze A."/>
            <person name="Ashrafi H."/>
            <person name="Hill T."/>
            <person name="Kim W.T."/>
            <person name="Pai H.S."/>
            <person name="Ahn H.K."/>
            <person name="Yeam I."/>
            <person name="Giovannoni J.J."/>
            <person name="Rose J.K."/>
            <person name="Sorensen I."/>
            <person name="Lee S.J."/>
            <person name="Kim R.W."/>
            <person name="Choi I.Y."/>
            <person name="Choi B.S."/>
            <person name="Lim J.S."/>
            <person name="Lee Y.H."/>
            <person name="Choi D."/>
        </authorList>
    </citation>
    <scope>NUCLEOTIDE SEQUENCE [LARGE SCALE GENOMIC DNA]</scope>
    <source>
        <strain evidence="3">cv. CM334</strain>
    </source>
</reference>
<evidence type="ECO:0000259" key="1">
    <source>
        <dbReference type="PROSITE" id="PS50181"/>
    </source>
</evidence>
<gene>
    <name evidence="2" type="ORF">T459_31364</name>
</gene>
<dbReference type="SMR" id="A0A2G2YB74"/>
<evidence type="ECO:0000313" key="2">
    <source>
        <dbReference type="EMBL" id="PHT66939.1"/>
    </source>
</evidence>
<feature type="domain" description="F-box" evidence="1">
    <location>
        <begin position="17"/>
        <end position="63"/>
    </location>
</feature>
<dbReference type="InterPro" id="IPR006527">
    <property type="entry name" value="F-box-assoc_dom_typ1"/>
</dbReference>